<accession>A0ABU0H4N0</accession>
<sequence length="151" mass="16484">MAEEMIKVPRKSWVVVCDGAKALLFENDGDAELINLKLVENLDQPDPANRDIGTDRPGRVYQSHGSARSSVEEPDWHAEAEAKFLALVADHLDKAVTAHQVKQVILVAPPRALGILRQRLSDGVRAVVKHEIAKDLAGLSTGEIERHLASA</sequence>
<evidence type="ECO:0000313" key="2">
    <source>
        <dbReference type="EMBL" id="MDQ0436436.1"/>
    </source>
</evidence>
<name>A0ABU0H4N0_9HYPH</name>
<dbReference type="InterPro" id="IPR019291">
    <property type="entry name" value="Host_attachment_protein"/>
</dbReference>
<evidence type="ECO:0000313" key="3">
    <source>
        <dbReference type="Proteomes" id="UP001241603"/>
    </source>
</evidence>
<evidence type="ECO:0000256" key="1">
    <source>
        <dbReference type="SAM" id="MobiDB-lite"/>
    </source>
</evidence>
<reference evidence="2 3" key="1">
    <citation type="submission" date="2023-07" db="EMBL/GenBank/DDBJ databases">
        <title>Genomic Encyclopedia of Type Strains, Phase IV (KMG-IV): sequencing the most valuable type-strain genomes for metagenomic binning, comparative biology and taxonomic classification.</title>
        <authorList>
            <person name="Goeker M."/>
        </authorList>
    </citation>
    <scope>NUCLEOTIDE SEQUENCE [LARGE SCALE GENOMIC DNA]</scope>
    <source>
        <strain evidence="2 3">B6-8</strain>
    </source>
</reference>
<comment type="caution">
    <text evidence="2">The sequence shown here is derived from an EMBL/GenBank/DDBJ whole genome shotgun (WGS) entry which is preliminary data.</text>
</comment>
<dbReference type="Proteomes" id="UP001241603">
    <property type="component" value="Unassembled WGS sequence"/>
</dbReference>
<proteinExistence type="predicted"/>
<feature type="region of interest" description="Disordered" evidence="1">
    <location>
        <begin position="46"/>
        <end position="74"/>
    </location>
</feature>
<protein>
    <submittedName>
        <fullName evidence="2">Protein required for attachment to host cells</fullName>
    </submittedName>
</protein>
<keyword evidence="3" id="KW-1185">Reference proteome</keyword>
<dbReference type="Pfam" id="PF10116">
    <property type="entry name" value="Host_attach"/>
    <property type="match status" value="1"/>
</dbReference>
<dbReference type="RefSeq" id="WP_266347348.1">
    <property type="nucleotide sequence ID" value="NZ_JAPKNG010000001.1"/>
</dbReference>
<feature type="compositionally biased region" description="Basic and acidic residues" evidence="1">
    <location>
        <begin position="48"/>
        <end position="58"/>
    </location>
</feature>
<dbReference type="EMBL" id="JAUSVO010000001">
    <property type="protein sequence ID" value="MDQ0436436.1"/>
    <property type="molecule type" value="Genomic_DNA"/>
</dbReference>
<organism evidence="2 3">
    <name type="scientific">Kaistia dalseonensis</name>
    <dbReference type="NCBI Taxonomy" id="410840"/>
    <lineage>
        <taxon>Bacteria</taxon>
        <taxon>Pseudomonadati</taxon>
        <taxon>Pseudomonadota</taxon>
        <taxon>Alphaproteobacteria</taxon>
        <taxon>Hyphomicrobiales</taxon>
        <taxon>Kaistiaceae</taxon>
        <taxon>Kaistia</taxon>
    </lineage>
</organism>
<gene>
    <name evidence="2" type="ORF">QO014_000806</name>
</gene>